<dbReference type="AlphaFoldDB" id="Q3A631"/>
<comment type="similarity">
    <text evidence="4 7">Belongs to the glucosamine/galactosamine-6-phosphate isomerase family. 6-phosphogluconolactonase subfamily.</text>
</comment>
<dbReference type="Proteomes" id="UP000002534">
    <property type="component" value="Chromosome"/>
</dbReference>
<dbReference type="PANTHER" id="PTHR11054">
    <property type="entry name" value="6-PHOSPHOGLUCONOLACTONASE"/>
    <property type="match status" value="1"/>
</dbReference>
<protein>
    <recommendedName>
        <fullName evidence="6 7">6-phosphogluconolactonase</fullName>
        <shortName evidence="7">6PGL</shortName>
        <ecNumber evidence="5 7">3.1.1.31</ecNumber>
    </recommendedName>
</protein>
<evidence type="ECO:0000256" key="6">
    <source>
        <dbReference type="ARBA" id="ARBA00020337"/>
    </source>
</evidence>
<dbReference type="KEGG" id="pca:Pcar_0923"/>
<feature type="domain" description="Glucosamine/galactosamine-6-phosphate isomerase" evidence="8">
    <location>
        <begin position="14"/>
        <end position="218"/>
    </location>
</feature>
<dbReference type="InterPro" id="IPR005900">
    <property type="entry name" value="6-phosphogluconolactonase_DevB"/>
</dbReference>
<name>Q3A631_SYNC1</name>
<dbReference type="GO" id="GO:0005975">
    <property type="term" value="P:carbohydrate metabolic process"/>
    <property type="evidence" value="ECO:0007669"/>
    <property type="project" value="UniProtKB-UniRule"/>
</dbReference>
<comment type="function">
    <text evidence="2 7">Hydrolysis of 6-phosphogluconolactone to 6-phosphogluconate.</text>
</comment>
<evidence type="ECO:0000256" key="5">
    <source>
        <dbReference type="ARBA" id="ARBA00013198"/>
    </source>
</evidence>
<evidence type="ECO:0000256" key="7">
    <source>
        <dbReference type="RuleBase" id="RU365095"/>
    </source>
</evidence>
<dbReference type="InterPro" id="IPR006148">
    <property type="entry name" value="Glc/Gal-6P_isomerase"/>
</dbReference>
<evidence type="ECO:0000313" key="10">
    <source>
        <dbReference type="Proteomes" id="UP000002534"/>
    </source>
</evidence>
<evidence type="ECO:0000256" key="1">
    <source>
        <dbReference type="ARBA" id="ARBA00000832"/>
    </source>
</evidence>
<dbReference type="EC" id="3.1.1.31" evidence="5 7"/>
<dbReference type="PANTHER" id="PTHR11054:SF0">
    <property type="entry name" value="6-PHOSPHOGLUCONOLACTONASE"/>
    <property type="match status" value="1"/>
</dbReference>
<dbReference type="Gene3D" id="3.40.50.1360">
    <property type="match status" value="1"/>
</dbReference>
<dbReference type="InterPro" id="IPR039104">
    <property type="entry name" value="6PGL"/>
</dbReference>
<keyword evidence="7" id="KW-0378">Hydrolase</keyword>
<evidence type="ECO:0000313" key="9">
    <source>
        <dbReference type="EMBL" id="ABA88176.1"/>
    </source>
</evidence>
<dbReference type="Pfam" id="PF01182">
    <property type="entry name" value="Glucosamine_iso"/>
    <property type="match status" value="1"/>
</dbReference>
<dbReference type="InterPro" id="IPR037171">
    <property type="entry name" value="NagB/RpiA_transferase-like"/>
</dbReference>
<gene>
    <name evidence="7 9" type="primary">pgl</name>
    <name evidence="9" type="ordered locus">Pcar_0923</name>
</gene>
<sequence length="232" mass="25498">MTNKHTTTWHRLADAAAVARNAADRILAAASEAIDRQGVFRLVLAGGRTPQATYRLLRNADADWSRWQIYFGDERCLPPGHTDRNSSMAATAWLDHVRMRRQQIHVIPAELGPTEGARLYDPVVAAALPFDLVLLGLGEDGHTASLFPGHPQQREKLVIPVTGAPKPPAQRVSLSAKALNQSRQILVLVTGKEKRPAVKNWQAGKTLPVNRISPRENLTVLLDADADIDTEH</sequence>
<evidence type="ECO:0000256" key="2">
    <source>
        <dbReference type="ARBA" id="ARBA00002681"/>
    </source>
</evidence>
<evidence type="ECO:0000256" key="4">
    <source>
        <dbReference type="ARBA" id="ARBA00010662"/>
    </source>
</evidence>
<proteinExistence type="inferred from homology"/>
<dbReference type="OrthoDB" id="9810967at2"/>
<dbReference type="NCBIfam" id="TIGR01198">
    <property type="entry name" value="pgl"/>
    <property type="match status" value="1"/>
</dbReference>
<evidence type="ECO:0000256" key="3">
    <source>
        <dbReference type="ARBA" id="ARBA00004961"/>
    </source>
</evidence>
<comment type="catalytic activity">
    <reaction evidence="1 7">
        <text>6-phospho-D-glucono-1,5-lactone + H2O = 6-phospho-D-gluconate + H(+)</text>
        <dbReference type="Rhea" id="RHEA:12556"/>
        <dbReference type="ChEBI" id="CHEBI:15377"/>
        <dbReference type="ChEBI" id="CHEBI:15378"/>
        <dbReference type="ChEBI" id="CHEBI:57955"/>
        <dbReference type="ChEBI" id="CHEBI:58759"/>
        <dbReference type="EC" id="3.1.1.31"/>
    </reaction>
</comment>
<dbReference type="RefSeq" id="WP_011340644.1">
    <property type="nucleotide sequence ID" value="NC_007498.2"/>
</dbReference>
<reference evidence="9 10" key="2">
    <citation type="journal article" date="2012" name="BMC Genomics">
        <title>The genome of Pelobacter carbinolicus reveals surprising metabolic capabilities and physiological features.</title>
        <authorList>
            <person name="Aklujkar M."/>
            <person name="Haveman S.A."/>
            <person name="Didonato R.Jr."/>
            <person name="Chertkov O."/>
            <person name="Han C.S."/>
            <person name="Land M.L."/>
            <person name="Brown P."/>
            <person name="Lovley D.R."/>
        </authorList>
    </citation>
    <scope>NUCLEOTIDE SEQUENCE [LARGE SCALE GENOMIC DNA]</scope>
    <source>
        <strain evidence="10">DSM 2380 / NBRC 103641 / GraBd1</strain>
    </source>
</reference>
<dbReference type="STRING" id="338963.Pcar_0923"/>
<organism evidence="9 10">
    <name type="scientific">Syntrophotalea carbinolica (strain DSM 2380 / NBRC 103641 / GraBd1)</name>
    <name type="common">Pelobacter carbinolicus</name>
    <dbReference type="NCBI Taxonomy" id="338963"/>
    <lineage>
        <taxon>Bacteria</taxon>
        <taxon>Pseudomonadati</taxon>
        <taxon>Thermodesulfobacteriota</taxon>
        <taxon>Desulfuromonadia</taxon>
        <taxon>Desulfuromonadales</taxon>
        <taxon>Syntrophotaleaceae</taxon>
        <taxon>Syntrophotalea</taxon>
    </lineage>
</organism>
<comment type="pathway">
    <text evidence="3 7">Carbohydrate degradation; pentose phosphate pathway; D-ribulose 5-phosphate from D-glucose 6-phosphate (oxidative stage): step 2/3.</text>
</comment>
<reference evidence="10" key="1">
    <citation type="submission" date="2005-10" db="EMBL/GenBank/DDBJ databases">
        <title>Complete sequence of Pelobacter carbinolicus DSM 2380.</title>
        <authorList>
            <person name="Copeland A."/>
            <person name="Lucas S."/>
            <person name="Lapidus A."/>
            <person name="Barry K."/>
            <person name="Detter J.C."/>
            <person name="Glavina T."/>
            <person name="Hammon N."/>
            <person name="Israni S."/>
            <person name="Pitluck S."/>
            <person name="Chertkov O."/>
            <person name="Schmutz J."/>
            <person name="Larimer F."/>
            <person name="Land M."/>
            <person name="Kyrpides N."/>
            <person name="Ivanova N."/>
            <person name="Richardson P."/>
        </authorList>
    </citation>
    <scope>NUCLEOTIDE SEQUENCE [LARGE SCALE GENOMIC DNA]</scope>
    <source>
        <strain evidence="10">DSM 2380 / NBRC 103641 / GraBd1</strain>
    </source>
</reference>
<dbReference type="GO" id="GO:0006098">
    <property type="term" value="P:pentose-phosphate shunt"/>
    <property type="evidence" value="ECO:0007669"/>
    <property type="project" value="UniProtKB-UniPathway"/>
</dbReference>
<dbReference type="eggNOG" id="COG0363">
    <property type="taxonomic scope" value="Bacteria"/>
</dbReference>
<dbReference type="SUPFAM" id="SSF100950">
    <property type="entry name" value="NagB/RpiA/CoA transferase-like"/>
    <property type="match status" value="1"/>
</dbReference>
<dbReference type="UniPathway" id="UPA00115">
    <property type="reaction ID" value="UER00409"/>
</dbReference>
<evidence type="ECO:0000259" key="8">
    <source>
        <dbReference type="Pfam" id="PF01182"/>
    </source>
</evidence>
<dbReference type="HOGENOM" id="CLU_053947_2_0_7"/>
<dbReference type="EMBL" id="CP000142">
    <property type="protein sequence ID" value="ABA88176.1"/>
    <property type="molecule type" value="Genomic_DNA"/>
</dbReference>
<accession>Q3A631</accession>
<dbReference type="CDD" id="cd01400">
    <property type="entry name" value="6PGL"/>
    <property type="match status" value="1"/>
</dbReference>
<dbReference type="GO" id="GO:0017057">
    <property type="term" value="F:6-phosphogluconolactonase activity"/>
    <property type="evidence" value="ECO:0007669"/>
    <property type="project" value="UniProtKB-UniRule"/>
</dbReference>
<keyword evidence="10" id="KW-1185">Reference proteome</keyword>